<proteinExistence type="predicted"/>
<sequence length="160" mass="17224">MAQLGSLSDEMETLSHVFSLVQAFRAFDSDNDGSITAAELGGIMGSLGYNSSEQEVKAMMQRGDTNRDGRLSLEEFLDMNTNELGPGSLGPYLGSAFEALVADFKGGNVVTGEDLHGVMREIGVDQFSLEDCQAIVASMDTDGDGAVCLEEFRLMLNYFL</sequence>
<comment type="caution">
    <text evidence="1">The sequence shown here is derived from an EMBL/GenBank/DDBJ whole genome shotgun (WGS) entry which is preliminary data.</text>
</comment>
<gene>
    <name evidence="1" type="ORF">Vadar_027901</name>
</gene>
<dbReference type="EMBL" id="CM037154">
    <property type="protein sequence ID" value="KAH7861572.1"/>
    <property type="molecule type" value="Genomic_DNA"/>
</dbReference>
<reference evidence="1 2" key="1">
    <citation type="journal article" date="2021" name="Hortic Res">
        <title>High-quality reference genome and annotation aids understanding of berry development for evergreen blueberry (Vaccinium darrowii).</title>
        <authorList>
            <person name="Yu J."/>
            <person name="Hulse-Kemp A.M."/>
            <person name="Babiker E."/>
            <person name="Staton M."/>
        </authorList>
    </citation>
    <scope>NUCLEOTIDE SEQUENCE [LARGE SCALE GENOMIC DNA]</scope>
    <source>
        <strain evidence="2">cv. NJ 8807/NJ 8810</strain>
        <tissue evidence="1">Young leaf</tissue>
    </source>
</reference>
<accession>A0ACB7Z853</accession>
<organism evidence="1 2">
    <name type="scientific">Vaccinium darrowii</name>
    <dbReference type="NCBI Taxonomy" id="229202"/>
    <lineage>
        <taxon>Eukaryota</taxon>
        <taxon>Viridiplantae</taxon>
        <taxon>Streptophyta</taxon>
        <taxon>Embryophyta</taxon>
        <taxon>Tracheophyta</taxon>
        <taxon>Spermatophyta</taxon>
        <taxon>Magnoliopsida</taxon>
        <taxon>eudicotyledons</taxon>
        <taxon>Gunneridae</taxon>
        <taxon>Pentapetalae</taxon>
        <taxon>asterids</taxon>
        <taxon>Ericales</taxon>
        <taxon>Ericaceae</taxon>
        <taxon>Vaccinioideae</taxon>
        <taxon>Vaccinieae</taxon>
        <taxon>Vaccinium</taxon>
    </lineage>
</organism>
<dbReference type="Proteomes" id="UP000828048">
    <property type="component" value="Chromosome 4"/>
</dbReference>
<protein>
    <submittedName>
        <fullName evidence="1">Uncharacterized protein</fullName>
    </submittedName>
</protein>
<keyword evidence="2" id="KW-1185">Reference proteome</keyword>
<name>A0ACB7Z853_9ERIC</name>
<evidence type="ECO:0000313" key="1">
    <source>
        <dbReference type="EMBL" id="KAH7861572.1"/>
    </source>
</evidence>
<evidence type="ECO:0000313" key="2">
    <source>
        <dbReference type="Proteomes" id="UP000828048"/>
    </source>
</evidence>